<accession>A0AAV7J2S6</accession>
<evidence type="ECO:0000313" key="3">
    <source>
        <dbReference type="Proteomes" id="UP000826195"/>
    </source>
</evidence>
<gene>
    <name evidence="2" type="ORF">KQX54_009895</name>
</gene>
<protein>
    <recommendedName>
        <fullName evidence="1">SET domain-containing protein</fullName>
    </recommendedName>
</protein>
<dbReference type="InterPro" id="IPR046341">
    <property type="entry name" value="SET_dom_sf"/>
</dbReference>
<evidence type="ECO:0000313" key="2">
    <source>
        <dbReference type="EMBL" id="KAH0564165.1"/>
    </source>
</evidence>
<sequence>MVRDYPGKEDPRKLALTDAYKLDVYYIAIRLGEYYGDNILVRVPGNGVRGWLDASHEPSNWLKYIRSTASPHAVNMRHVLVAGQMVYETLREISSGEELLMGLREPLQLQDMLGENTTEDRTDRETGE</sequence>
<dbReference type="Pfam" id="PF21549">
    <property type="entry name" value="PRDM2_PR"/>
    <property type="match status" value="1"/>
</dbReference>
<comment type="caution">
    <text evidence="2">The sequence shown here is derived from an EMBL/GenBank/DDBJ whole genome shotgun (WGS) entry which is preliminary data.</text>
</comment>
<name>A0AAV7J2S6_COTGL</name>
<dbReference type="AlphaFoldDB" id="A0AAV7J2S6"/>
<proteinExistence type="predicted"/>
<feature type="domain" description="SET" evidence="1">
    <location>
        <begin position="48"/>
        <end position="102"/>
    </location>
</feature>
<keyword evidence="3" id="KW-1185">Reference proteome</keyword>
<dbReference type="GO" id="GO:0008276">
    <property type="term" value="F:protein methyltransferase activity"/>
    <property type="evidence" value="ECO:0007669"/>
    <property type="project" value="UniProtKB-ARBA"/>
</dbReference>
<dbReference type="GO" id="GO:0008757">
    <property type="term" value="F:S-adenosylmethionine-dependent methyltransferase activity"/>
    <property type="evidence" value="ECO:0007669"/>
    <property type="project" value="UniProtKB-ARBA"/>
</dbReference>
<reference evidence="2 3" key="1">
    <citation type="journal article" date="2021" name="J. Hered.">
        <title>A chromosome-level genome assembly of the parasitoid wasp, Cotesia glomerata (Hymenoptera: Braconidae).</title>
        <authorList>
            <person name="Pinto B.J."/>
            <person name="Weis J.J."/>
            <person name="Gamble T."/>
            <person name="Ode P.J."/>
            <person name="Paul R."/>
            <person name="Zaspel J.M."/>
        </authorList>
    </citation>
    <scope>NUCLEOTIDE SEQUENCE [LARGE SCALE GENOMIC DNA]</scope>
    <source>
        <strain evidence="2">CgM1</strain>
    </source>
</reference>
<dbReference type="EMBL" id="JAHXZJ010000002">
    <property type="protein sequence ID" value="KAH0564165.1"/>
    <property type="molecule type" value="Genomic_DNA"/>
</dbReference>
<dbReference type="Proteomes" id="UP000826195">
    <property type="component" value="Unassembled WGS sequence"/>
</dbReference>
<evidence type="ECO:0000259" key="1">
    <source>
        <dbReference type="Pfam" id="PF21549"/>
    </source>
</evidence>
<organism evidence="2 3">
    <name type="scientific">Cotesia glomerata</name>
    <name type="common">Lepidopteran parasitic wasp</name>
    <name type="synonym">Apanteles glomeratus</name>
    <dbReference type="NCBI Taxonomy" id="32391"/>
    <lineage>
        <taxon>Eukaryota</taxon>
        <taxon>Metazoa</taxon>
        <taxon>Ecdysozoa</taxon>
        <taxon>Arthropoda</taxon>
        <taxon>Hexapoda</taxon>
        <taxon>Insecta</taxon>
        <taxon>Pterygota</taxon>
        <taxon>Neoptera</taxon>
        <taxon>Endopterygota</taxon>
        <taxon>Hymenoptera</taxon>
        <taxon>Apocrita</taxon>
        <taxon>Ichneumonoidea</taxon>
        <taxon>Braconidae</taxon>
        <taxon>Microgastrinae</taxon>
        <taxon>Cotesia</taxon>
    </lineage>
</organism>
<dbReference type="Gene3D" id="2.170.270.10">
    <property type="entry name" value="SET domain"/>
    <property type="match status" value="1"/>
</dbReference>
<dbReference type="InterPro" id="IPR001214">
    <property type="entry name" value="SET_dom"/>
</dbReference>
<dbReference type="GO" id="GO:0008170">
    <property type="term" value="F:N-methyltransferase activity"/>
    <property type="evidence" value="ECO:0007669"/>
    <property type="project" value="UniProtKB-ARBA"/>
</dbReference>